<dbReference type="Pfam" id="PF00288">
    <property type="entry name" value="GHMP_kinases_N"/>
    <property type="match status" value="1"/>
</dbReference>
<evidence type="ECO:0000256" key="1">
    <source>
        <dbReference type="ARBA" id="ARBA00006566"/>
    </source>
</evidence>
<evidence type="ECO:0000259" key="9">
    <source>
        <dbReference type="Pfam" id="PF00288"/>
    </source>
</evidence>
<reference evidence="12 13" key="1">
    <citation type="submission" date="2020-12" db="EMBL/GenBank/DDBJ databases">
        <title>FDA dAtabase for Regulatory Grade micrObial Sequences (FDA-ARGOS): Supporting development and validation of Infectious Disease Dx tests.</title>
        <authorList>
            <person name="Sproer C."/>
            <person name="Gronow S."/>
            <person name="Severitt S."/>
            <person name="Schroder I."/>
            <person name="Tallon L."/>
            <person name="Sadzewicz L."/>
            <person name="Zhao X."/>
            <person name="Boylan J."/>
            <person name="Ott S."/>
            <person name="Bowen H."/>
            <person name="Vavikolanu K."/>
            <person name="Mehta A."/>
            <person name="Aluvathingal J."/>
            <person name="Nadendla S."/>
            <person name="Lowell S."/>
            <person name="Myers T."/>
            <person name="Yan Y."/>
            <person name="Sichtig H."/>
        </authorList>
    </citation>
    <scope>NUCLEOTIDE SEQUENCE [LARGE SCALE GENOMIC DNA]</scope>
    <source>
        <strain evidence="12 13">FDAARGOS_1001</strain>
    </source>
</reference>
<evidence type="ECO:0000256" key="3">
    <source>
        <dbReference type="ARBA" id="ARBA00022741"/>
    </source>
</evidence>
<evidence type="ECO:0000259" key="10">
    <source>
        <dbReference type="Pfam" id="PF08544"/>
    </source>
</evidence>
<keyword evidence="3" id="KW-0547">Nucleotide-binding</keyword>
<gene>
    <name evidence="12" type="primary">galK</name>
    <name evidence="12" type="ORF">I6H58_07685</name>
</gene>
<dbReference type="PROSITE" id="PS00627">
    <property type="entry name" value="GHMP_KINASES_ATP"/>
    <property type="match status" value="1"/>
</dbReference>
<evidence type="ECO:0000256" key="8">
    <source>
        <dbReference type="SAM" id="MobiDB-lite"/>
    </source>
</evidence>
<dbReference type="GO" id="GO:0004335">
    <property type="term" value="F:galactokinase activity"/>
    <property type="evidence" value="ECO:0007669"/>
    <property type="project" value="UniProtKB-UniRule"/>
</dbReference>
<dbReference type="GO" id="GO:0006012">
    <property type="term" value="P:galactose metabolic process"/>
    <property type="evidence" value="ECO:0007669"/>
    <property type="project" value="UniProtKB-UniRule"/>
</dbReference>
<dbReference type="PANTHER" id="PTHR10457">
    <property type="entry name" value="MEVALONATE KINASE/GALACTOKINASE"/>
    <property type="match status" value="1"/>
</dbReference>
<protein>
    <recommendedName>
        <fullName evidence="7">Galactokinase</fullName>
        <ecNumber evidence="7">2.7.1.6</ecNumber>
    </recommendedName>
</protein>
<evidence type="ECO:0000256" key="5">
    <source>
        <dbReference type="ARBA" id="ARBA00022840"/>
    </source>
</evidence>
<feature type="region of interest" description="Disordered" evidence="8">
    <location>
        <begin position="1"/>
        <end position="23"/>
    </location>
</feature>
<keyword evidence="5" id="KW-0067">ATP-binding</keyword>
<dbReference type="GO" id="GO:0005829">
    <property type="term" value="C:cytosol"/>
    <property type="evidence" value="ECO:0007669"/>
    <property type="project" value="TreeGrafter"/>
</dbReference>
<accession>A0A7T4MSK2</accession>
<dbReference type="SUPFAM" id="SSF54211">
    <property type="entry name" value="Ribosomal protein S5 domain 2-like"/>
    <property type="match status" value="1"/>
</dbReference>
<dbReference type="SUPFAM" id="SSF55060">
    <property type="entry name" value="GHMP Kinase, C-terminal domain"/>
    <property type="match status" value="1"/>
</dbReference>
<feature type="compositionally biased region" description="Polar residues" evidence="8">
    <location>
        <begin position="1"/>
        <end position="16"/>
    </location>
</feature>
<dbReference type="PRINTS" id="PR00473">
    <property type="entry name" value="GALCTOKINASE"/>
</dbReference>
<dbReference type="InterPro" id="IPR020568">
    <property type="entry name" value="Ribosomal_Su5_D2-typ_SF"/>
</dbReference>
<dbReference type="InterPro" id="IPR013750">
    <property type="entry name" value="GHMP_kinase_C_dom"/>
</dbReference>
<feature type="domain" description="Galactokinase N-terminal" evidence="11">
    <location>
        <begin position="40"/>
        <end position="87"/>
    </location>
</feature>
<evidence type="ECO:0000313" key="13">
    <source>
        <dbReference type="Proteomes" id="UP000595221"/>
    </source>
</evidence>
<proteinExistence type="inferred from homology"/>
<keyword evidence="4 12" id="KW-0418">Kinase</keyword>
<keyword evidence="6" id="KW-0299">Galactose metabolism</keyword>
<dbReference type="PRINTS" id="PR00959">
    <property type="entry name" value="MEVGALKINASE"/>
</dbReference>
<evidence type="ECO:0000313" key="12">
    <source>
        <dbReference type="EMBL" id="QQC58851.1"/>
    </source>
</evidence>
<keyword evidence="2 12" id="KW-0808">Transferase</keyword>
<dbReference type="GO" id="GO:0005524">
    <property type="term" value="F:ATP binding"/>
    <property type="evidence" value="ECO:0007669"/>
    <property type="project" value="UniProtKB-UniRule"/>
</dbReference>
<dbReference type="InterPro" id="IPR006203">
    <property type="entry name" value="GHMP_knse_ATP-bd_CS"/>
</dbReference>
<dbReference type="PIRSF" id="PIRSF000530">
    <property type="entry name" value="Galactokinase"/>
    <property type="match status" value="1"/>
</dbReference>
<evidence type="ECO:0000256" key="4">
    <source>
        <dbReference type="ARBA" id="ARBA00022777"/>
    </source>
</evidence>
<dbReference type="Pfam" id="PF10509">
    <property type="entry name" value="GalKase_gal_bdg"/>
    <property type="match status" value="1"/>
</dbReference>
<dbReference type="Gene3D" id="3.30.70.890">
    <property type="entry name" value="GHMP kinase, C-terminal domain"/>
    <property type="match status" value="1"/>
</dbReference>
<sequence>MSSHLTSSHRYGSTPNDHPGSPSWWSAPDDCELVDRAVARFRRAFGHEPDGVFSAPGRVNLLGEHIDYSGGTVLPLALPHRTAVAVAHRKDDIVRAVSGQEEGTREVSLSAVGPAGSPQAVSGWLAYVAGVPWAMRAEGMTDVFMGMDIAVESAVPVGAGLSSSAALECAVALAADSGTHAERGNGSFPVVSDERRARLVRACIRAENEIAGASTGGMDQSIALRAQEGSVLSIDCRDFSVAPVHIDVASAGLTLLVIDTRAPHRLVDGQYAARRAGCDAAAALLGADSLREALEGAPDHRTVLSALGRFDIAVSENPLAGDQDAAVVRRLVHHAWTEMARVQECMDLFRSAKQAPDDTVWARLGSLLNASHDSLRDDYVVSSPELDLTVDAARTHGALGARMTGGGFGGSAIALVPSKSVDAVALAIAEAFSMAGLPAPQFLAAAPSGPARRDR</sequence>
<organism evidence="12 13">
    <name type="scientific">Rothia kristinae</name>
    <dbReference type="NCBI Taxonomy" id="37923"/>
    <lineage>
        <taxon>Bacteria</taxon>
        <taxon>Bacillati</taxon>
        <taxon>Actinomycetota</taxon>
        <taxon>Actinomycetes</taxon>
        <taxon>Micrococcales</taxon>
        <taxon>Micrococcaceae</taxon>
        <taxon>Rothia</taxon>
    </lineage>
</organism>
<evidence type="ECO:0000259" key="11">
    <source>
        <dbReference type="Pfam" id="PF10509"/>
    </source>
</evidence>
<dbReference type="Gene3D" id="3.30.230.10">
    <property type="match status" value="1"/>
</dbReference>
<dbReference type="InterPro" id="IPR014721">
    <property type="entry name" value="Ribsml_uS5_D2-typ_fold_subgr"/>
</dbReference>
<dbReference type="InterPro" id="IPR000705">
    <property type="entry name" value="Galactokinase"/>
</dbReference>
<feature type="domain" description="GHMP kinase N-terminal" evidence="9">
    <location>
        <begin position="139"/>
        <end position="224"/>
    </location>
</feature>
<dbReference type="Pfam" id="PF08544">
    <property type="entry name" value="GHMP_kinases_C"/>
    <property type="match status" value="1"/>
</dbReference>
<dbReference type="EC" id="2.7.1.6" evidence="7"/>
<dbReference type="PANTHER" id="PTHR10457:SF7">
    <property type="entry name" value="GALACTOKINASE-RELATED"/>
    <property type="match status" value="1"/>
</dbReference>
<dbReference type="InterPro" id="IPR036554">
    <property type="entry name" value="GHMP_kinase_C_sf"/>
</dbReference>
<comment type="similarity">
    <text evidence="1">Belongs to the GHMP kinase family. GalK subfamily.</text>
</comment>
<feature type="domain" description="GHMP kinase C-terminal" evidence="10">
    <location>
        <begin position="361"/>
        <end position="432"/>
    </location>
</feature>
<evidence type="ECO:0000256" key="7">
    <source>
        <dbReference type="NCBIfam" id="TIGR00131"/>
    </source>
</evidence>
<dbReference type="NCBIfam" id="TIGR00131">
    <property type="entry name" value="gal_kin"/>
    <property type="match status" value="1"/>
</dbReference>
<evidence type="ECO:0000256" key="2">
    <source>
        <dbReference type="ARBA" id="ARBA00022679"/>
    </source>
</evidence>
<dbReference type="AlphaFoldDB" id="A0A7T4MSK2"/>
<evidence type="ECO:0000256" key="6">
    <source>
        <dbReference type="ARBA" id="ARBA00023144"/>
    </source>
</evidence>
<keyword evidence="6" id="KW-0119">Carbohydrate metabolism</keyword>
<dbReference type="Proteomes" id="UP000595221">
    <property type="component" value="Chromosome"/>
</dbReference>
<dbReference type="EMBL" id="CP066078">
    <property type="protein sequence ID" value="QQC58851.1"/>
    <property type="molecule type" value="Genomic_DNA"/>
</dbReference>
<dbReference type="InterPro" id="IPR006206">
    <property type="entry name" value="Mevalonate/galactokinase"/>
</dbReference>
<name>A0A7T4MSK2_9MICC</name>
<dbReference type="InterPro" id="IPR019539">
    <property type="entry name" value="GalKase_N"/>
</dbReference>
<dbReference type="InterPro" id="IPR006204">
    <property type="entry name" value="GHMP_kinase_N_dom"/>
</dbReference>